<dbReference type="SUPFAM" id="SSF50331">
    <property type="entry name" value="MOP-like"/>
    <property type="match status" value="1"/>
</dbReference>
<gene>
    <name evidence="10" type="ORF">CARN2_3990</name>
</gene>
<evidence type="ECO:0000259" key="9">
    <source>
        <dbReference type="PROSITE" id="PS50893"/>
    </source>
</evidence>
<dbReference type="FunFam" id="3.40.50.300:FF:000425">
    <property type="entry name" value="Probable ABC transporter, ATP-binding subunit"/>
    <property type="match status" value="1"/>
</dbReference>
<dbReference type="AlphaFoldDB" id="E6PUA2"/>
<dbReference type="InterPro" id="IPR003593">
    <property type="entry name" value="AAA+_ATPase"/>
</dbReference>
<dbReference type="Pfam" id="PF00005">
    <property type="entry name" value="ABC_tran"/>
    <property type="match status" value="1"/>
</dbReference>
<protein>
    <submittedName>
        <fullName evidence="10">Putative ABC-type Fe3+ transport system, ATPase component</fullName>
    </submittedName>
</protein>
<keyword evidence="1" id="KW-0813">Transport</keyword>
<dbReference type="EMBL" id="CABM01000055">
    <property type="protein sequence ID" value="CBH98509.1"/>
    <property type="molecule type" value="Genomic_DNA"/>
</dbReference>
<dbReference type="PROSITE" id="PS50893">
    <property type="entry name" value="ABC_TRANSPORTER_2"/>
    <property type="match status" value="1"/>
</dbReference>
<dbReference type="InterPro" id="IPR017871">
    <property type="entry name" value="ABC_transporter-like_CS"/>
</dbReference>
<keyword evidence="8" id="KW-0472">Membrane</keyword>
<dbReference type="PANTHER" id="PTHR42781:SF4">
    <property type="entry name" value="SPERMIDINE_PUTRESCINE IMPORT ATP-BINDING PROTEIN POTA"/>
    <property type="match status" value="1"/>
</dbReference>
<dbReference type="GO" id="GO:0016020">
    <property type="term" value="C:membrane"/>
    <property type="evidence" value="ECO:0007669"/>
    <property type="project" value="InterPro"/>
</dbReference>
<dbReference type="GO" id="GO:0015408">
    <property type="term" value="F:ABC-type ferric iron transporter activity"/>
    <property type="evidence" value="ECO:0007669"/>
    <property type="project" value="InterPro"/>
</dbReference>
<comment type="caution">
    <text evidence="10">The sequence shown here is derived from an EMBL/GenBank/DDBJ whole genome shotgun (WGS) entry which is preliminary data.</text>
</comment>
<dbReference type="InterPro" id="IPR050093">
    <property type="entry name" value="ABC_SmlMolc_Importer"/>
</dbReference>
<keyword evidence="5" id="KW-0067">ATP-binding</keyword>
<dbReference type="PANTHER" id="PTHR42781">
    <property type="entry name" value="SPERMIDINE/PUTRESCINE IMPORT ATP-BINDING PROTEIN POTA"/>
    <property type="match status" value="1"/>
</dbReference>
<evidence type="ECO:0000313" key="10">
    <source>
        <dbReference type="EMBL" id="CBH98509.1"/>
    </source>
</evidence>
<feature type="domain" description="ABC transporter" evidence="9">
    <location>
        <begin position="4"/>
        <end position="237"/>
    </location>
</feature>
<accession>E6PUA2</accession>
<evidence type="ECO:0000256" key="8">
    <source>
        <dbReference type="ARBA" id="ARBA00023136"/>
    </source>
</evidence>
<dbReference type="SMART" id="SM00382">
    <property type="entry name" value="AAA"/>
    <property type="match status" value="1"/>
</dbReference>
<keyword evidence="7" id="KW-0406">Ion transport</keyword>
<evidence type="ECO:0000256" key="6">
    <source>
        <dbReference type="ARBA" id="ARBA00023004"/>
    </source>
</evidence>
<evidence type="ECO:0000256" key="2">
    <source>
        <dbReference type="ARBA" id="ARBA00022475"/>
    </source>
</evidence>
<evidence type="ECO:0000256" key="7">
    <source>
        <dbReference type="ARBA" id="ARBA00023065"/>
    </source>
</evidence>
<dbReference type="Gene3D" id="3.40.50.300">
    <property type="entry name" value="P-loop containing nucleotide triphosphate hydrolases"/>
    <property type="match status" value="1"/>
</dbReference>
<sequence length="368" mass="39481">MTLLHIDSARKRFGATIALHDVSLQLQEGEILCLLGPSGSGKTTLLRLVAGLERLDGGSMRLGTTVVDAADGPFLPPEQRQLGMVFQDYALWPHLSALDNVALPLHRLGRGPSRERARAMLADVGLADLADRHPHALSGGQQQRVALARALAVRPRLLLCDEPLSNLDAGLREELRDLIGAVVREHGISALYITHDHREALALADRVGVMAQGRLLQLSTPRDLLRQPATAFVARFTGALGAWPVRLQAGRLQAPWGEVAASSAQAEQPDGEYTLYLRASALHLPHAHLNADTPSWSAQARVLGHLTVGEHTELRIDLSGVTLRLPVPDALPDALHHAAGSAITLRIAAAQALLYPATTTTTTEELAV</sequence>
<proteinExistence type="predicted"/>
<dbReference type="GO" id="GO:0005524">
    <property type="term" value="F:ATP binding"/>
    <property type="evidence" value="ECO:0007669"/>
    <property type="project" value="UniProtKB-KW"/>
</dbReference>
<dbReference type="InterPro" id="IPR015853">
    <property type="entry name" value="ABC_transpr_FbpC"/>
</dbReference>
<evidence type="ECO:0000256" key="1">
    <source>
        <dbReference type="ARBA" id="ARBA00022448"/>
    </source>
</evidence>
<keyword evidence="4" id="KW-0547">Nucleotide-binding</keyword>
<keyword evidence="2" id="KW-1003">Cell membrane</keyword>
<dbReference type="GO" id="GO:0016887">
    <property type="term" value="F:ATP hydrolysis activity"/>
    <property type="evidence" value="ECO:0007669"/>
    <property type="project" value="InterPro"/>
</dbReference>
<organism evidence="10">
    <name type="scientific">mine drainage metagenome</name>
    <dbReference type="NCBI Taxonomy" id="410659"/>
    <lineage>
        <taxon>unclassified sequences</taxon>
        <taxon>metagenomes</taxon>
        <taxon>ecological metagenomes</taxon>
    </lineage>
</organism>
<name>E6PUA2_9ZZZZ</name>
<evidence type="ECO:0000256" key="3">
    <source>
        <dbReference type="ARBA" id="ARBA00022496"/>
    </source>
</evidence>
<dbReference type="CDD" id="cd03259">
    <property type="entry name" value="ABC_Carb_Solutes_like"/>
    <property type="match status" value="1"/>
</dbReference>
<keyword evidence="6" id="KW-0408">Iron</keyword>
<evidence type="ECO:0000256" key="5">
    <source>
        <dbReference type="ARBA" id="ARBA00022840"/>
    </source>
</evidence>
<dbReference type="InterPro" id="IPR003439">
    <property type="entry name" value="ABC_transporter-like_ATP-bd"/>
</dbReference>
<reference evidence="10" key="1">
    <citation type="submission" date="2009-10" db="EMBL/GenBank/DDBJ databases">
        <title>Diversity of trophic interactions inside an arsenic-rich microbial ecosystem.</title>
        <authorList>
            <person name="Bertin P.N."/>
            <person name="Heinrich-Salmeron A."/>
            <person name="Pelletier E."/>
            <person name="Goulhen-Chollet F."/>
            <person name="Arsene-Ploetze F."/>
            <person name="Gallien S."/>
            <person name="Calteau A."/>
            <person name="Vallenet D."/>
            <person name="Casiot C."/>
            <person name="Chane-Woon-Ming B."/>
            <person name="Giloteaux L."/>
            <person name="Barakat M."/>
            <person name="Bonnefoy V."/>
            <person name="Bruneel O."/>
            <person name="Chandler M."/>
            <person name="Cleiss J."/>
            <person name="Duran R."/>
            <person name="Elbaz-Poulichet F."/>
            <person name="Fonknechten N."/>
            <person name="Lauga B."/>
            <person name="Mornico D."/>
            <person name="Ortet P."/>
            <person name="Schaeffer C."/>
            <person name="Siguier P."/>
            <person name="Alexander Thil Smith A."/>
            <person name="Van Dorsselaer A."/>
            <person name="Weissenbach J."/>
            <person name="Medigue C."/>
            <person name="Le Paslier D."/>
        </authorList>
    </citation>
    <scope>NUCLEOTIDE SEQUENCE</scope>
</reference>
<dbReference type="InterPro" id="IPR008995">
    <property type="entry name" value="Mo/tungstate-bd_C_term_dom"/>
</dbReference>
<dbReference type="PROSITE" id="PS00211">
    <property type="entry name" value="ABC_TRANSPORTER_1"/>
    <property type="match status" value="1"/>
</dbReference>
<dbReference type="InterPro" id="IPR027417">
    <property type="entry name" value="P-loop_NTPase"/>
</dbReference>
<dbReference type="SUPFAM" id="SSF52540">
    <property type="entry name" value="P-loop containing nucleoside triphosphate hydrolases"/>
    <property type="match status" value="1"/>
</dbReference>
<keyword evidence="3" id="KW-0410">Iron transport</keyword>
<evidence type="ECO:0000256" key="4">
    <source>
        <dbReference type="ARBA" id="ARBA00022741"/>
    </source>
</evidence>